<dbReference type="GO" id="GO:0016787">
    <property type="term" value="F:hydrolase activity"/>
    <property type="evidence" value="ECO:0007669"/>
    <property type="project" value="UniProtKB-KW"/>
</dbReference>
<keyword evidence="2" id="KW-0812">Transmembrane</keyword>
<organism evidence="4 5">
    <name type="scientific">Dendronalium phyllosphericum CENA369</name>
    <dbReference type="NCBI Taxonomy" id="1725256"/>
    <lineage>
        <taxon>Bacteria</taxon>
        <taxon>Bacillati</taxon>
        <taxon>Cyanobacteriota</taxon>
        <taxon>Cyanophyceae</taxon>
        <taxon>Nostocales</taxon>
        <taxon>Nostocaceae</taxon>
        <taxon>Dendronalium</taxon>
        <taxon>Dendronalium phyllosphericum</taxon>
    </lineage>
</organism>
<evidence type="ECO:0000259" key="3">
    <source>
        <dbReference type="Pfam" id="PF02638"/>
    </source>
</evidence>
<dbReference type="PANTHER" id="PTHR43405">
    <property type="entry name" value="GLYCOSYL HYDROLASE DIGH"/>
    <property type="match status" value="1"/>
</dbReference>
<evidence type="ECO:0000256" key="2">
    <source>
        <dbReference type="SAM" id="Phobius"/>
    </source>
</evidence>
<dbReference type="SUPFAM" id="SSF51445">
    <property type="entry name" value="(Trans)glycosidases"/>
    <property type="match status" value="1"/>
</dbReference>
<dbReference type="Pfam" id="PF02638">
    <property type="entry name" value="GHL10"/>
    <property type="match status" value="1"/>
</dbReference>
<dbReference type="InterPro" id="IPR052177">
    <property type="entry name" value="Divisome_Glycosyl_Hydrolase"/>
</dbReference>
<accession>A0A8J7LQJ1</accession>
<keyword evidence="2" id="KW-1133">Transmembrane helix</keyword>
<gene>
    <name evidence="4" type="ORF">I8752_35780</name>
</gene>
<feature type="transmembrane region" description="Helical" evidence="2">
    <location>
        <begin position="37"/>
        <end position="55"/>
    </location>
</feature>
<dbReference type="PANTHER" id="PTHR43405:SF1">
    <property type="entry name" value="GLYCOSYL HYDROLASE DIGH"/>
    <property type="match status" value="1"/>
</dbReference>
<dbReference type="InterPro" id="IPR017853">
    <property type="entry name" value="GH"/>
</dbReference>
<dbReference type="Proteomes" id="UP000662314">
    <property type="component" value="Unassembled WGS sequence"/>
</dbReference>
<dbReference type="Gene3D" id="3.20.20.80">
    <property type="entry name" value="Glycosidases"/>
    <property type="match status" value="1"/>
</dbReference>
<dbReference type="EMBL" id="JAECZA010000315">
    <property type="protein sequence ID" value="MBH8578214.1"/>
    <property type="molecule type" value="Genomic_DNA"/>
</dbReference>
<comment type="caution">
    <text evidence="4">The sequence shown here is derived from an EMBL/GenBank/DDBJ whole genome shotgun (WGS) entry which is preliminary data.</text>
</comment>
<name>A0A8J7LQJ1_9NOST</name>
<keyword evidence="5" id="KW-1185">Reference proteome</keyword>
<keyword evidence="4" id="KW-0378">Hydrolase</keyword>
<keyword evidence="2" id="KW-0472">Membrane</keyword>
<evidence type="ECO:0000313" key="5">
    <source>
        <dbReference type="Proteomes" id="UP000662314"/>
    </source>
</evidence>
<protein>
    <submittedName>
        <fullName evidence="4">Glycoside hydrolase family 10 protein</fullName>
    </submittedName>
</protein>
<sequence>MPIPPLEVSPKSQLVCFSLIANFPTQKAFRQILLKSLFPFLVLISFVTVLLVNSFTPAIAQLPRQEIRGVWMTNNDFNTLKERSKVQEALNQLRRLNFNTIYPVVWNSGYVMYPSAVAQRADIQPFVLRGTDGHDILADLINQGHRKGLLVIPWFEFGFMAPPTSELALNHPEWFTQKRDGSQTSISAAGEVMWLNPFHPEVQQFITSLVLEIVTQYDADGIQFDDHMSLPREFGYDQYTVKLYTQETKKNPPSDAEDPEWVRWRADKITAFMVQLNQAVKQRKPKAIFSVSPNYYDFAYKFQLQDWLSWIRLNIVDELIVQIYRPDLQGFIANIARPEIQQAQQVIPTGIGIMAGLRNRPVSIQQIQSQVRAAQGRGLGAIFFYYESLWNEAPEPLSERIAAFQSLFPAPAFRSALE</sequence>
<proteinExistence type="predicted"/>
<keyword evidence="1" id="KW-0732">Signal</keyword>
<dbReference type="InterPro" id="IPR003790">
    <property type="entry name" value="GHL10"/>
</dbReference>
<evidence type="ECO:0000256" key="1">
    <source>
        <dbReference type="ARBA" id="ARBA00022729"/>
    </source>
</evidence>
<reference evidence="4 5" key="1">
    <citation type="journal article" date="2021" name="Int. J. Syst. Evol. Microbiol.">
        <title>Amazonocrinis nigriterrae gen. nov., sp. nov., Atlanticothrix silvestris gen. nov., sp. nov. and Dendronalium phyllosphericum gen. nov., sp. nov., nostocacean cyanobacteria from Brazilian environments.</title>
        <authorList>
            <person name="Alvarenga D.O."/>
            <person name="Andreote A.P.D."/>
            <person name="Branco L.H.Z."/>
            <person name="Delbaje E."/>
            <person name="Cruz R.B."/>
            <person name="Varani A.M."/>
            <person name="Fiore M.F."/>
        </authorList>
    </citation>
    <scope>NUCLEOTIDE SEQUENCE [LARGE SCALE GENOMIC DNA]</scope>
    <source>
        <strain evidence="4 5">CENA369</strain>
    </source>
</reference>
<evidence type="ECO:0000313" key="4">
    <source>
        <dbReference type="EMBL" id="MBH8578214.1"/>
    </source>
</evidence>
<feature type="domain" description="Glycosyl hydrolase-like 10" evidence="3">
    <location>
        <begin position="66"/>
        <end position="365"/>
    </location>
</feature>
<dbReference type="AlphaFoldDB" id="A0A8J7LQJ1"/>